<feature type="domain" description="NAD(P)-binding" evidence="1">
    <location>
        <begin position="7"/>
        <end position="199"/>
    </location>
</feature>
<dbReference type="EMBL" id="SOCE01000002">
    <property type="protein sequence ID" value="TDU84292.1"/>
    <property type="molecule type" value="Genomic_DNA"/>
</dbReference>
<proteinExistence type="predicted"/>
<dbReference type="OrthoDB" id="9771302at2"/>
<accession>A0A4R7SY39</accession>
<dbReference type="GO" id="GO:0004074">
    <property type="term" value="F:biliverdin reductase [NAD(P)H] activity"/>
    <property type="evidence" value="ECO:0007669"/>
    <property type="project" value="TreeGrafter"/>
</dbReference>
<dbReference type="Pfam" id="PF13460">
    <property type="entry name" value="NAD_binding_10"/>
    <property type="match status" value="1"/>
</dbReference>
<evidence type="ECO:0000259" key="1">
    <source>
        <dbReference type="Pfam" id="PF13460"/>
    </source>
</evidence>
<evidence type="ECO:0000313" key="3">
    <source>
        <dbReference type="Proteomes" id="UP000295151"/>
    </source>
</evidence>
<dbReference type="InterPro" id="IPR036291">
    <property type="entry name" value="NAD(P)-bd_dom_sf"/>
</dbReference>
<dbReference type="Proteomes" id="UP000295151">
    <property type="component" value="Unassembled WGS sequence"/>
</dbReference>
<dbReference type="RefSeq" id="WP_133983964.1">
    <property type="nucleotide sequence ID" value="NZ_SOCE01000002.1"/>
</dbReference>
<sequence length="230" mass="24894">MRIVVFGAAGSTGRELVEQALAAGHEVVAAVRHPEKVRPRAGLTVVQADVADRAAVRAAVAGSDAVFSVVGGKPSRQPVSLYSTAAGSIVDAMHEYGVKRLLVVSSVILEPGWRPSNAFFFNHVLDPLVNRIVVRTTHDDMRRMEELVRASGLDWTIARPSGLFSNQAVTRYEVAEDQADGLFTAREDLAAAMLAQLSEDTYVRRTMAVITTAVKPNVAKLIWQEAIMSK</sequence>
<gene>
    <name evidence="2" type="ORF">EV138_6763</name>
</gene>
<keyword evidence="3" id="KW-1185">Reference proteome</keyword>
<dbReference type="PANTHER" id="PTHR43355:SF2">
    <property type="entry name" value="FLAVIN REDUCTASE (NADPH)"/>
    <property type="match status" value="1"/>
</dbReference>
<dbReference type="InterPro" id="IPR051606">
    <property type="entry name" value="Polyketide_Oxido-like"/>
</dbReference>
<comment type="caution">
    <text evidence="2">The sequence shown here is derived from an EMBL/GenBank/DDBJ whole genome shotgun (WGS) entry which is preliminary data.</text>
</comment>
<protein>
    <submittedName>
        <fullName evidence="2">Putative NADH-flavin reductase</fullName>
    </submittedName>
</protein>
<dbReference type="GO" id="GO:0042602">
    <property type="term" value="F:riboflavin reductase (NADPH) activity"/>
    <property type="evidence" value="ECO:0007669"/>
    <property type="project" value="TreeGrafter"/>
</dbReference>
<reference evidence="2 3" key="1">
    <citation type="submission" date="2019-03" db="EMBL/GenBank/DDBJ databases">
        <title>Genomic Encyclopedia of Type Strains, Phase III (KMG-III): the genomes of soil and plant-associated and newly described type strains.</title>
        <authorList>
            <person name="Whitman W."/>
        </authorList>
    </citation>
    <scope>NUCLEOTIDE SEQUENCE [LARGE SCALE GENOMIC DNA]</scope>
    <source>
        <strain evidence="2 3">VKM Ac-2575</strain>
    </source>
</reference>
<dbReference type="PANTHER" id="PTHR43355">
    <property type="entry name" value="FLAVIN REDUCTASE (NADPH)"/>
    <property type="match status" value="1"/>
</dbReference>
<name>A0A4R7SY39_9ACTN</name>
<organism evidence="2 3">
    <name type="scientific">Kribbella voronezhensis</name>
    <dbReference type="NCBI Taxonomy" id="2512212"/>
    <lineage>
        <taxon>Bacteria</taxon>
        <taxon>Bacillati</taxon>
        <taxon>Actinomycetota</taxon>
        <taxon>Actinomycetes</taxon>
        <taxon>Propionibacteriales</taxon>
        <taxon>Kribbellaceae</taxon>
        <taxon>Kribbella</taxon>
    </lineage>
</organism>
<dbReference type="InterPro" id="IPR016040">
    <property type="entry name" value="NAD(P)-bd_dom"/>
</dbReference>
<dbReference type="SUPFAM" id="SSF51735">
    <property type="entry name" value="NAD(P)-binding Rossmann-fold domains"/>
    <property type="match status" value="1"/>
</dbReference>
<dbReference type="Gene3D" id="3.40.50.720">
    <property type="entry name" value="NAD(P)-binding Rossmann-like Domain"/>
    <property type="match status" value="1"/>
</dbReference>
<dbReference type="AlphaFoldDB" id="A0A4R7SY39"/>
<evidence type="ECO:0000313" key="2">
    <source>
        <dbReference type="EMBL" id="TDU84292.1"/>
    </source>
</evidence>